<dbReference type="InParanoid" id="A0A166BPU5"/>
<sequence length="67" mass="7327">MAATVLSCFEVLPAKDEHGNGILPPKLMSSGVISTIAEFPCTFKLRSEEKGRVILEEFERAEGFEAV</sequence>
<accession>A0A166BPU5</accession>
<proteinExistence type="predicted"/>
<name>A0A166BPU5_EXIGL</name>
<organism evidence="1 2">
    <name type="scientific">Exidia glandulosa HHB12029</name>
    <dbReference type="NCBI Taxonomy" id="1314781"/>
    <lineage>
        <taxon>Eukaryota</taxon>
        <taxon>Fungi</taxon>
        <taxon>Dikarya</taxon>
        <taxon>Basidiomycota</taxon>
        <taxon>Agaricomycotina</taxon>
        <taxon>Agaricomycetes</taxon>
        <taxon>Auriculariales</taxon>
        <taxon>Exidiaceae</taxon>
        <taxon>Exidia</taxon>
    </lineage>
</organism>
<keyword evidence="2" id="KW-1185">Reference proteome</keyword>
<protein>
    <submittedName>
        <fullName evidence="1">Uncharacterized protein</fullName>
    </submittedName>
</protein>
<dbReference type="AlphaFoldDB" id="A0A166BPU5"/>
<gene>
    <name evidence="1" type="ORF">EXIGLDRAFT_759346</name>
</gene>
<evidence type="ECO:0000313" key="1">
    <source>
        <dbReference type="EMBL" id="KZW03030.1"/>
    </source>
</evidence>
<dbReference type="Proteomes" id="UP000077266">
    <property type="component" value="Unassembled WGS sequence"/>
</dbReference>
<dbReference type="EMBL" id="KV425885">
    <property type="protein sequence ID" value="KZW03030.1"/>
    <property type="molecule type" value="Genomic_DNA"/>
</dbReference>
<reference evidence="1 2" key="1">
    <citation type="journal article" date="2016" name="Mol. Biol. Evol.">
        <title>Comparative Genomics of Early-Diverging Mushroom-Forming Fungi Provides Insights into the Origins of Lignocellulose Decay Capabilities.</title>
        <authorList>
            <person name="Nagy L.G."/>
            <person name="Riley R."/>
            <person name="Tritt A."/>
            <person name="Adam C."/>
            <person name="Daum C."/>
            <person name="Floudas D."/>
            <person name="Sun H."/>
            <person name="Yadav J.S."/>
            <person name="Pangilinan J."/>
            <person name="Larsson K.H."/>
            <person name="Matsuura K."/>
            <person name="Barry K."/>
            <person name="Labutti K."/>
            <person name="Kuo R."/>
            <person name="Ohm R.A."/>
            <person name="Bhattacharya S.S."/>
            <person name="Shirouzu T."/>
            <person name="Yoshinaga Y."/>
            <person name="Martin F.M."/>
            <person name="Grigoriev I.V."/>
            <person name="Hibbett D.S."/>
        </authorList>
    </citation>
    <scope>NUCLEOTIDE SEQUENCE [LARGE SCALE GENOMIC DNA]</scope>
    <source>
        <strain evidence="1 2">HHB12029</strain>
    </source>
</reference>
<evidence type="ECO:0000313" key="2">
    <source>
        <dbReference type="Proteomes" id="UP000077266"/>
    </source>
</evidence>